<name>A0A917Y9G2_9ACTN</name>
<comment type="caution">
    <text evidence="2">The sequence shown here is derived from an EMBL/GenBank/DDBJ whole genome shotgun (WGS) entry which is preliminary data.</text>
</comment>
<gene>
    <name evidence="2" type="ORF">GCM10011579_060100</name>
</gene>
<keyword evidence="3" id="KW-1185">Reference proteome</keyword>
<feature type="region of interest" description="Disordered" evidence="1">
    <location>
        <begin position="269"/>
        <end position="288"/>
    </location>
</feature>
<reference evidence="2 3" key="1">
    <citation type="journal article" date="2014" name="Int. J. Syst. Evol. Microbiol.">
        <title>Complete genome sequence of Corynebacterium casei LMG S-19264T (=DSM 44701T), isolated from a smear-ripened cheese.</title>
        <authorList>
            <consortium name="US DOE Joint Genome Institute (JGI-PGF)"/>
            <person name="Walter F."/>
            <person name="Albersmeier A."/>
            <person name="Kalinowski J."/>
            <person name="Ruckert C."/>
        </authorList>
    </citation>
    <scope>NUCLEOTIDE SEQUENCE [LARGE SCALE GENOMIC DNA]</scope>
    <source>
        <strain evidence="2 3">CGMCC 4.7111</strain>
    </source>
</reference>
<dbReference type="AlphaFoldDB" id="A0A917Y9G2"/>
<evidence type="ECO:0008006" key="4">
    <source>
        <dbReference type="Google" id="ProtNLM"/>
    </source>
</evidence>
<dbReference type="EMBL" id="BMMM01000012">
    <property type="protein sequence ID" value="GGN77657.1"/>
    <property type="molecule type" value="Genomic_DNA"/>
</dbReference>
<evidence type="ECO:0000313" key="3">
    <source>
        <dbReference type="Proteomes" id="UP000600365"/>
    </source>
</evidence>
<feature type="compositionally biased region" description="Polar residues" evidence="1">
    <location>
        <begin position="278"/>
        <end position="288"/>
    </location>
</feature>
<organism evidence="2 3">
    <name type="scientific">Streptomyces albiflavescens</name>
    <dbReference type="NCBI Taxonomy" id="1623582"/>
    <lineage>
        <taxon>Bacteria</taxon>
        <taxon>Bacillati</taxon>
        <taxon>Actinomycetota</taxon>
        <taxon>Actinomycetes</taxon>
        <taxon>Kitasatosporales</taxon>
        <taxon>Streptomycetaceae</taxon>
        <taxon>Streptomyces</taxon>
    </lineage>
</organism>
<protein>
    <recommendedName>
        <fullName evidence="4">RiboL-PSP-HEPN domain-containing protein</fullName>
    </recommendedName>
</protein>
<sequence>MAARDLLETPERLTKSASDFYAQHFTNMMTFSLSEMAMRAHRRFLTSTAQVLGGDAKEPHEAFPDQFKQLDLYGEFLSETRPARREMTLSRSVDNFLSYISDILTQAIVTRPHLLKTREQVTLEEVLTHASLEDFVRWAAERRVNQLSFKGLKEIADYVESRLGLKLHTSDDDWTTLNKAVAVRNIVVHRRAIIDERSLWSVKEPGLELGQKYEVSQTDMAESMKCAMRMVRDFDTRISDKFDLALLNASDQSWFEERAHSAAAYEKEVVAQDDRSLAPQSDDQSSPS</sequence>
<dbReference type="Proteomes" id="UP000600365">
    <property type="component" value="Unassembled WGS sequence"/>
</dbReference>
<proteinExistence type="predicted"/>
<evidence type="ECO:0000256" key="1">
    <source>
        <dbReference type="SAM" id="MobiDB-lite"/>
    </source>
</evidence>
<evidence type="ECO:0000313" key="2">
    <source>
        <dbReference type="EMBL" id="GGN77657.1"/>
    </source>
</evidence>
<accession>A0A917Y9G2</accession>